<feature type="domain" description="Protein kinase" evidence="16">
    <location>
        <begin position="533"/>
        <end position="816"/>
    </location>
</feature>
<evidence type="ECO:0000256" key="11">
    <source>
        <dbReference type="ARBA" id="ARBA00023136"/>
    </source>
</evidence>
<gene>
    <name evidence="17" type="ORF">KP509_03G075400</name>
</gene>
<reference evidence="17" key="1">
    <citation type="submission" date="2021-08" db="EMBL/GenBank/DDBJ databases">
        <title>WGS assembly of Ceratopteris richardii.</title>
        <authorList>
            <person name="Marchant D.B."/>
            <person name="Chen G."/>
            <person name="Jenkins J."/>
            <person name="Shu S."/>
            <person name="Leebens-Mack J."/>
            <person name="Grimwood J."/>
            <person name="Schmutz J."/>
            <person name="Soltis P."/>
            <person name="Soltis D."/>
            <person name="Chen Z.-H."/>
        </authorList>
    </citation>
    <scope>NUCLEOTIDE SEQUENCE</scope>
    <source>
        <strain evidence="17">Whitten #5841</strain>
        <tissue evidence="17">Leaf</tissue>
    </source>
</reference>
<evidence type="ECO:0000256" key="15">
    <source>
        <dbReference type="SAM" id="Phobius"/>
    </source>
</evidence>
<dbReference type="GO" id="GO:0016020">
    <property type="term" value="C:membrane"/>
    <property type="evidence" value="ECO:0007669"/>
    <property type="project" value="UniProtKB-SubCell"/>
</dbReference>
<dbReference type="SUPFAM" id="SSF56112">
    <property type="entry name" value="Protein kinase-like (PK-like)"/>
    <property type="match status" value="1"/>
</dbReference>
<keyword evidence="8" id="KW-0547">Nucleotide-binding</keyword>
<dbReference type="SMART" id="SM00369">
    <property type="entry name" value="LRR_TYP"/>
    <property type="match status" value="3"/>
</dbReference>
<evidence type="ECO:0000256" key="7">
    <source>
        <dbReference type="ARBA" id="ARBA00022737"/>
    </source>
</evidence>
<dbReference type="FunFam" id="3.80.10.10:FF:000062">
    <property type="entry name" value="protein STRUBBELIG-RECEPTOR FAMILY 3"/>
    <property type="match status" value="1"/>
</dbReference>
<keyword evidence="5 15" id="KW-0812">Transmembrane</keyword>
<keyword evidence="18" id="KW-1185">Reference proteome</keyword>
<dbReference type="Gene3D" id="3.80.10.10">
    <property type="entry name" value="Ribonuclease Inhibitor"/>
    <property type="match status" value="3"/>
</dbReference>
<feature type="compositionally biased region" description="Basic and acidic residues" evidence="14">
    <location>
        <begin position="493"/>
        <end position="510"/>
    </location>
</feature>
<dbReference type="AlphaFoldDB" id="A0A8T2V4N8"/>
<dbReference type="Gene3D" id="1.10.510.10">
    <property type="entry name" value="Transferase(Phosphotransferase) domain 1"/>
    <property type="match status" value="1"/>
</dbReference>
<evidence type="ECO:0000256" key="6">
    <source>
        <dbReference type="ARBA" id="ARBA00022729"/>
    </source>
</evidence>
<dbReference type="SUPFAM" id="SSF52047">
    <property type="entry name" value="RNI-like"/>
    <property type="match status" value="1"/>
</dbReference>
<keyword evidence="10 15" id="KW-1133">Transmembrane helix</keyword>
<dbReference type="InterPro" id="IPR013210">
    <property type="entry name" value="LRR_N_plant-typ"/>
</dbReference>
<dbReference type="PROSITE" id="PS50011">
    <property type="entry name" value="PROTEIN_KINASE_DOM"/>
    <property type="match status" value="1"/>
</dbReference>
<dbReference type="InterPro" id="IPR052451">
    <property type="entry name" value="Ser/Thr_kinase-like"/>
</dbReference>
<dbReference type="GO" id="GO:0005524">
    <property type="term" value="F:ATP binding"/>
    <property type="evidence" value="ECO:0007669"/>
    <property type="project" value="UniProtKB-KW"/>
</dbReference>
<comment type="subcellular location">
    <subcellularLocation>
        <location evidence="1">Membrane</location>
        <topology evidence="1">Single-pass membrane protein</topology>
    </subcellularLocation>
</comment>
<proteinExistence type="inferred from homology"/>
<protein>
    <recommendedName>
        <fullName evidence="16">Protein kinase domain-containing protein</fullName>
    </recommendedName>
</protein>
<evidence type="ECO:0000256" key="3">
    <source>
        <dbReference type="ARBA" id="ARBA00022553"/>
    </source>
</evidence>
<evidence type="ECO:0000256" key="13">
    <source>
        <dbReference type="ARBA" id="ARBA00023180"/>
    </source>
</evidence>
<dbReference type="InterPro" id="IPR001245">
    <property type="entry name" value="Ser-Thr/Tyr_kinase_cat_dom"/>
</dbReference>
<dbReference type="Proteomes" id="UP000825935">
    <property type="component" value="Chromosome 3"/>
</dbReference>
<dbReference type="FunFam" id="1.10.510.10:FF:000095">
    <property type="entry name" value="protein STRUBBELIG-RECEPTOR FAMILY 8"/>
    <property type="match status" value="1"/>
</dbReference>
<evidence type="ECO:0000256" key="2">
    <source>
        <dbReference type="ARBA" id="ARBA00009592"/>
    </source>
</evidence>
<keyword evidence="6" id="KW-0732">Signal</keyword>
<dbReference type="PANTHER" id="PTHR48008:SF6">
    <property type="entry name" value="LEUCINE-RICH REPEAT RECEPTOR-LIKE PROTEIN KINASE IMK3-RELATED"/>
    <property type="match status" value="1"/>
</dbReference>
<dbReference type="FunFam" id="3.30.200.20:FF:000486">
    <property type="entry name" value="Leucine-rich repeat receptor-like protein kinase"/>
    <property type="match status" value="1"/>
</dbReference>
<keyword evidence="4" id="KW-0433">Leucine-rich repeat</keyword>
<dbReference type="OMA" id="AEANIVH"/>
<name>A0A8T2V4N8_CERRI</name>
<keyword evidence="3" id="KW-0597">Phosphoprotein</keyword>
<dbReference type="PANTHER" id="PTHR48008">
    <property type="entry name" value="LEUCINE-RICH REPEAT RECEPTOR-LIKE PROTEIN KINASE IMK3-RELATED"/>
    <property type="match status" value="1"/>
</dbReference>
<dbReference type="GO" id="GO:0004672">
    <property type="term" value="F:protein kinase activity"/>
    <property type="evidence" value="ECO:0007669"/>
    <property type="project" value="InterPro"/>
</dbReference>
<dbReference type="OrthoDB" id="1890790at2759"/>
<dbReference type="Pfam" id="PF08263">
    <property type="entry name" value="LRRNT_2"/>
    <property type="match status" value="1"/>
</dbReference>
<feature type="region of interest" description="Disordered" evidence="14">
    <location>
        <begin position="483"/>
        <end position="510"/>
    </location>
</feature>
<evidence type="ECO:0000256" key="9">
    <source>
        <dbReference type="ARBA" id="ARBA00022840"/>
    </source>
</evidence>
<evidence type="ECO:0000313" key="17">
    <source>
        <dbReference type="EMBL" id="KAH7442180.1"/>
    </source>
</evidence>
<dbReference type="EMBL" id="CM035408">
    <property type="protein sequence ID" value="KAH7442180.1"/>
    <property type="molecule type" value="Genomic_DNA"/>
</dbReference>
<sequence>MRSSRQSQLMQTYSAMSNLLMGRKMINVKERFSLFSWTSAIFTLCIACFTLTLGASGSRDILDISSSNGNSTGLESDAKALLAMKAALIDNSGVLESWNISSGTPCVGRWVGVKCENGRIIGLHLPGKGLRGTLAAEIGQLTSLRHLSIHNNAITGTIPSSISALGNLRGLFLFHNRLTGNVPYSLSPVLQVLDLSHNLLSGAIPASLASSTILRRINLSYNNLSLSLPDEFSSLARLQSIIISHNQLTGSIPYLFGLLNLETLDLSHNLLTGPFPALKRGSRGTSSITALSRVSSKPSGSSLVVLNLSYNALSGTLPSQVGELTSLLVLDLSRNEFTGAIPSDLGNIADVSALDISYNNFTGELPSSLSSLTNLTQFNCSFNNLTGPVPKFSHTFEASSFVGNKGLCGFSSDSLCGSSSHATSPAAGPEDSFPKAEFSGHGERKKRFSALAIVSIVIGIVVVLFLVSCLCSLMFVYCCRKSDKGTGKAASPGEKEKDFGGEKSDGAKKEEGVGGKLVHFEGSLGFSADDLLCATAEVVGKSTYGTVYKATIDNGSQVAVKRLREGIVKSQYDFEVEVAALGAIRHPNLLALRAYYWGPKNEKLLIFDFMQGGSLAAFIHARGPETPLTWQMRMNIAVGAARGLVYLHEEQKMVHGNLTSSNILIDAHQNAKLSDFGLYKLMTQAANLNVIATAGALGYRAPELTKLRNATNKSDVYSFGIVLLELLTGKAPGEAPSPEPGFQRNLDLPEWVSSIVNHQWTQEVFDVELMKGTPGDEELIDTLQLAMACVKLPPVDRPEMVQVLQQLEQINPDLRR</sequence>
<keyword evidence="13" id="KW-0325">Glycoprotein</keyword>
<dbReference type="CDD" id="cd14066">
    <property type="entry name" value="STKc_IRAK"/>
    <property type="match status" value="1"/>
</dbReference>
<feature type="transmembrane region" description="Helical" evidence="15">
    <location>
        <begin position="448"/>
        <end position="478"/>
    </location>
</feature>
<dbReference type="Pfam" id="PF13855">
    <property type="entry name" value="LRR_8"/>
    <property type="match status" value="1"/>
</dbReference>
<keyword evidence="9" id="KW-0067">ATP-binding</keyword>
<evidence type="ECO:0000259" key="16">
    <source>
        <dbReference type="PROSITE" id="PS50011"/>
    </source>
</evidence>
<dbReference type="InterPro" id="IPR003591">
    <property type="entry name" value="Leu-rich_rpt_typical-subtyp"/>
</dbReference>
<dbReference type="FunFam" id="3.80.10.10:FF:000111">
    <property type="entry name" value="LRR receptor-like serine/threonine-protein kinase ERECTA"/>
    <property type="match status" value="1"/>
</dbReference>
<evidence type="ECO:0000256" key="10">
    <source>
        <dbReference type="ARBA" id="ARBA00022989"/>
    </source>
</evidence>
<evidence type="ECO:0000256" key="1">
    <source>
        <dbReference type="ARBA" id="ARBA00004167"/>
    </source>
</evidence>
<evidence type="ECO:0000256" key="14">
    <source>
        <dbReference type="SAM" id="MobiDB-lite"/>
    </source>
</evidence>
<dbReference type="Gene3D" id="3.30.200.20">
    <property type="entry name" value="Phosphorylase Kinase, domain 1"/>
    <property type="match status" value="1"/>
</dbReference>
<keyword evidence="11 15" id="KW-0472">Membrane</keyword>
<dbReference type="InterPro" id="IPR000719">
    <property type="entry name" value="Prot_kinase_dom"/>
</dbReference>
<evidence type="ECO:0000256" key="12">
    <source>
        <dbReference type="ARBA" id="ARBA00023170"/>
    </source>
</evidence>
<evidence type="ECO:0000256" key="4">
    <source>
        <dbReference type="ARBA" id="ARBA00022614"/>
    </source>
</evidence>
<dbReference type="Pfam" id="PF00560">
    <property type="entry name" value="LRR_1"/>
    <property type="match status" value="5"/>
</dbReference>
<accession>A0A8T2V4N8</accession>
<keyword evidence="7" id="KW-0677">Repeat</keyword>
<evidence type="ECO:0000313" key="18">
    <source>
        <dbReference type="Proteomes" id="UP000825935"/>
    </source>
</evidence>
<evidence type="ECO:0000256" key="8">
    <source>
        <dbReference type="ARBA" id="ARBA00022741"/>
    </source>
</evidence>
<dbReference type="Pfam" id="PF07714">
    <property type="entry name" value="PK_Tyr_Ser-Thr"/>
    <property type="match status" value="1"/>
</dbReference>
<comment type="caution">
    <text evidence="17">The sequence shown here is derived from an EMBL/GenBank/DDBJ whole genome shotgun (WGS) entry which is preliminary data.</text>
</comment>
<evidence type="ECO:0000256" key="5">
    <source>
        <dbReference type="ARBA" id="ARBA00022692"/>
    </source>
</evidence>
<dbReference type="InterPro" id="IPR011009">
    <property type="entry name" value="Kinase-like_dom_sf"/>
</dbReference>
<organism evidence="17 18">
    <name type="scientific">Ceratopteris richardii</name>
    <name type="common">Triangle waterfern</name>
    <dbReference type="NCBI Taxonomy" id="49495"/>
    <lineage>
        <taxon>Eukaryota</taxon>
        <taxon>Viridiplantae</taxon>
        <taxon>Streptophyta</taxon>
        <taxon>Embryophyta</taxon>
        <taxon>Tracheophyta</taxon>
        <taxon>Polypodiopsida</taxon>
        <taxon>Polypodiidae</taxon>
        <taxon>Polypodiales</taxon>
        <taxon>Pteridineae</taxon>
        <taxon>Pteridaceae</taxon>
        <taxon>Parkerioideae</taxon>
        <taxon>Ceratopteris</taxon>
    </lineage>
</organism>
<dbReference type="InterPro" id="IPR001611">
    <property type="entry name" value="Leu-rich_rpt"/>
</dbReference>
<dbReference type="PRINTS" id="PR00019">
    <property type="entry name" value="LEURICHRPT"/>
</dbReference>
<comment type="similarity">
    <text evidence="2">Belongs to the RLP family.</text>
</comment>
<keyword evidence="12" id="KW-0675">Receptor</keyword>
<dbReference type="InterPro" id="IPR032675">
    <property type="entry name" value="LRR_dom_sf"/>
</dbReference>